<reference evidence="2" key="1">
    <citation type="journal article" date="2020" name="Stud. Mycol.">
        <title>101 Dothideomycetes genomes: a test case for predicting lifestyles and emergence of pathogens.</title>
        <authorList>
            <person name="Haridas S."/>
            <person name="Albert R."/>
            <person name="Binder M."/>
            <person name="Bloem J."/>
            <person name="Labutti K."/>
            <person name="Salamov A."/>
            <person name="Andreopoulos B."/>
            <person name="Baker S."/>
            <person name="Barry K."/>
            <person name="Bills G."/>
            <person name="Bluhm B."/>
            <person name="Cannon C."/>
            <person name="Castanera R."/>
            <person name="Culley D."/>
            <person name="Daum C."/>
            <person name="Ezra D."/>
            <person name="Gonzalez J."/>
            <person name="Henrissat B."/>
            <person name="Kuo A."/>
            <person name="Liang C."/>
            <person name="Lipzen A."/>
            <person name="Lutzoni F."/>
            <person name="Magnuson J."/>
            <person name="Mondo S."/>
            <person name="Nolan M."/>
            <person name="Ohm R."/>
            <person name="Pangilinan J."/>
            <person name="Park H.-J."/>
            <person name="Ramirez L."/>
            <person name="Alfaro M."/>
            <person name="Sun H."/>
            <person name="Tritt A."/>
            <person name="Yoshinaga Y."/>
            <person name="Zwiers L.-H."/>
            <person name="Turgeon B."/>
            <person name="Goodwin S."/>
            <person name="Spatafora J."/>
            <person name="Crous P."/>
            <person name="Grigoriev I."/>
        </authorList>
    </citation>
    <scope>NUCLEOTIDE SEQUENCE</scope>
    <source>
        <strain evidence="2">CBS 675.92</strain>
    </source>
</reference>
<name>A0A6A5T8J8_9PLEO</name>
<keyword evidence="3" id="KW-1185">Reference proteome</keyword>
<organism evidence="2 3">
    <name type="scientific">Byssothecium circinans</name>
    <dbReference type="NCBI Taxonomy" id="147558"/>
    <lineage>
        <taxon>Eukaryota</taxon>
        <taxon>Fungi</taxon>
        <taxon>Dikarya</taxon>
        <taxon>Ascomycota</taxon>
        <taxon>Pezizomycotina</taxon>
        <taxon>Dothideomycetes</taxon>
        <taxon>Pleosporomycetidae</taxon>
        <taxon>Pleosporales</taxon>
        <taxon>Massarineae</taxon>
        <taxon>Massarinaceae</taxon>
        <taxon>Byssothecium</taxon>
    </lineage>
</organism>
<sequence length="89" mass="9437">MIELLDKFRLGSGSGSDSGSGGSMDEEGNHGGLVARYPPGLSHSLRSHGSCVGGSEEGRDLGERRGCGVDWAWSYNLVRAVVVIKWECV</sequence>
<evidence type="ECO:0000313" key="3">
    <source>
        <dbReference type="Proteomes" id="UP000800035"/>
    </source>
</evidence>
<dbReference type="EMBL" id="ML977044">
    <property type="protein sequence ID" value="KAF1948973.1"/>
    <property type="molecule type" value="Genomic_DNA"/>
</dbReference>
<accession>A0A6A5T8J8</accession>
<evidence type="ECO:0000256" key="1">
    <source>
        <dbReference type="SAM" id="MobiDB-lite"/>
    </source>
</evidence>
<feature type="compositionally biased region" description="Gly residues" evidence="1">
    <location>
        <begin position="12"/>
        <end position="22"/>
    </location>
</feature>
<dbReference type="Proteomes" id="UP000800035">
    <property type="component" value="Unassembled WGS sequence"/>
</dbReference>
<gene>
    <name evidence="2" type="ORF">CC80DRAFT_282568</name>
</gene>
<dbReference type="AlphaFoldDB" id="A0A6A5T8J8"/>
<evidence type="ECO:0000313" key="2">
    <source>
        <dbReference type="EMBL" id="KAF1948973.1"/>
    </source>
</evidence>
<feature type="region of interest" description="Disordered" evidence="1">
    <location>
        <begin position="1"/>
        <end position="61"/>
    </location>
</feature>
<protein>
    <submittedName>
        <fullName evidence="2">Uncharacterized protein</fullName>
    </submittedName>
</protein>
<proteinExistence type="predicted"/>